<name>A0ABR9WFX6_9BACT</name>
<comment type="caution">
    <text evidence="1">The sequence shown here is derived from an EMBL/GenBank/DDBJ whole genome shotgun (WGS) entry which is preliminary data.</text>
</comment>
<proteinExistence type="predicted"/>
<gene>
    <name evidence="1" type="ORF">IEE83_14295</name>
</gene>
<evidence type="ECO:0000313" key="2">
    <source>
        <dbReference type="Proteomes" id="UP000634134"/>
    </source>
</evidence>
<organism evidence="1 2">
    <name type="scientific">Dyadobacter subterraneus</name>
    <dbReference type="NCBI Taxonomy" id="2773304"/>
    <lineage>
        <taxon>Bacteria</taxon>
        <taxon>Pseudomonadati</taxon>
        <taxon>Bacteroidota</taxon>
        <taxon>Cytophagia</taxon>
        <taxon>Cytophagales</taxon>
        <taxon>Spirosomataceae</taxon>
        <taxon>Dyadobacter</taxon>
    </lineage>
</organism>
<evidence type="ECO:0000313" key="1">
    <source>
        <dbReference type="EMBL" id="MBE9463054.1"/>
    </source>
</evidence>
<reference evidence="2" key="1">
    <citation type="submission" date="2023-07" db="EMBL/GenBank/DDBJ databases">
        <title>Dyadobacter sp. nov 'subterranea' isolated from contaminted grondwater.</title>
        <authorList>
            <person name="Szabo I."/>
            <person name="Al-Omari J."/>
            <person name="Szerdahelyi S.G."/>
            <person name="Rado J."/>
        </authorList>
    </citation>
    <scope>NUCLEOTIDE SEQUENCE [LARGE SCALE GENOMIC DNA]</scope>
    <source>
        <strain evidence="2">UP-52</strain>
    </source>
</reference>
<dbReference type="Proteomes" id="UP000634134">
    <property type="component" value="Unassembled WGS sequence"/>
</dbReference>
<dbReference type="RefSeq" id="WP_194121213.1">
    <property type="nucleotide sequence ID" value="NZ_JACYGY010000001.1"/>
</dbReference>
<protein>
    <submittedName>
        <fullName evidence="1">Uncharacterized protein</fullName>
    </submittedName>
</protein>
<accession>A0ABR9WFX6</accession>
<keyword evidence="2" id="KW-1185">Reference proteome</keyword>
<sequence length="160" mass="18421">MMGFSVYNLLEKDDNDALKSELANCDLLLKFPLTLPYLGEWESSMPSNEELLKGNEYYKIVSKQIVNDTLYVQCEFSQTSRERFWCMVSTFEDHAKTNSDSHKGATGTILKNFLKEYMAIGRKHTFYIFEWSTPVTFDYTPYCPVIPESSIPSPPPDLLS</sequence>
<dbReference type="EMBL" id="JACYGY010000001">
    <property type="protein sequence ID" value="MBE9463054.1"/>
    <property type="molecule type" value="Genomic_DNA"/>
</dbReference>